<dbReference type="Pfam" id="PF01424">
    <property type="entry name" value="R3H"/>
    <property type="match status" value="1"/>
</dbReference>
<gene>
    <name evidence="2" type="ORF">A3I24_00995</name>
</gene>
<evidence type="ECO:0000313" key="2">
    <source>
        <dbReference type="EMBL" id="OGY67684.1"/>
    </source>
</evidence>
<proteinExistence type="predicted"/>
<accession>A0A1G1ZSZ8</accession>
<dbReference type="Proteomes" id="UP000177690">
    <property type="component" value="Unassembled WGS sequence"/>
</dbReference>
<organism evidence="2 3">
    <name type="scientific">Candidatus Harrisonbacteria bacterium RIFCSPLOWO2_02_FULL_41_13b</name>
    <dbReference type="NCBI Taxonomy" id="1798409"/>
    <lineage>
        <taxon>Bacteria</taxon>
        <taxon>Candidatus Harrisoniibacteriota</taxon>
    </lineage>
</organism>
<dbReference type="PANTHER" id="PTHR35800:SF1">
    <property type="entry name" value="RNA-BINDING PROTEIN KHPB"/>
    <property type="match status" value="1"/>
</dbReference>
<evidence type="ECO:0000313" key="3">
    <source>
        <dbReference type="Proteomes" id="UP000177690"/>
    </source>
</evidence>
<dbReference type="SUPFAM" id="SSF82708">
    <property type="entry name" value="R3H domain"/>
    <property type="match status" value="1"/>
</dbReference>
<name>A0A1G1ZSZ8_9BACT</name>
<reference evidence="2 3" key="1">
    <citation type="journal article" date="2016" name="Nat. Commun.">
        <title>Thousands of microbial genomes shed light on interconnected biogeochemical processes in an aquifer system.</title>
        <authorList>
            <person name="Anantharaman K."/>
            <person name="Brown C.T."/>
            <person name="Hug L.A."/>
            <person name="Sharon I."/>
            <person name="Castelle C.J."/>
            <person name="Probst A.J."/>
            <person name="Thomas B.C."/>
            <person name="Singh A."/>
            <person name="Wilkins M.J."/>
            <person name="Karaoz U."/>
            <person name="Brodie E.L."/>
            <person name="Williams K.H."/>
            <person name="Hubbard S.S."/>
            <person name="Banfield J.F."/>
        </authorList>
    </citation>
    <scope>NUCLEOTIDE SEQUENCE [LARGE SCALE GENOMIC DNA]</scope>
</reference>
<dbReference type="SMART" id="SM00393">
    <property type="entry name" value="R3H"/>
    <property type="match status" value="1"/>
</dbReference>
<comment type="caution">
    <text evidence="2">The sequence shown here is derived from an EMBL/GenBank/DDBJ whole genome shotgun (WGS) entry which is preliminary data.</text>
</comment>
<dbReference type="InterPro" id="IPR039247">
    <property type="entry name" value="KhpB"/>
</dbReference>
<dbReference type="GO" id="GO:0003723">
    <property type="term" value="F:RNA binding"/>
    <property type="evidence" value="ECO:0007669"/>
    <property type="project" value="InterPro"/>
</dbReference>
<protein>
    <recommendedName>
        <fullName evidence="1">R3H domain-containing protein</fullName>
    </recommendedName>
</protein>
<sequence length="171" mass="19423">MNENLNEKIDEKPVILENVAKDVLDKLGYETSVNIFSNEKDQSLKVVAVSSNEDLSALIGKNGQNIKAVEHIIKLLYFKKTKLLNTSPSPKPFSFMVDINDYRKLRVQQVVEKALEVANRVKVSKKAEALDPMSSYERRLIHVELASHPDLETESIGEEPERRVVIRPLII</sequence>
<evidence type="ECO:0000259" key="1">
    <source>
        <dbReference type="PROSITE" id="PS51061"/>
    </source>
</evidence>
<dbReference type="CDD" id="cd02644">
    <property type="entry name" value="R3H_jag"/>
    <property type="match status" value="1"/>
</dbReference>
<feature type="domain" description="R3H" evidence="1">
    <location>
        <begin position="104"/>
        <end position="170"/>
    </location>
</feature>
<dbReference type="PROSITE" id="PS51061">
    <property type="entry name" value="R3H"/>
    <property type="match status" value="1"/>
</dbReference>
<dbReference type="Gene3D" id="3.30.300.20">
    <property type="match status" value="1"/>
</dbReference>
<dbReference type="InterPro" id="IPR001374">
    <property type="entry name" value="R3H_dom"/>
</dbReference>
<dbReference type="STRING" id="1798409.A3I24_00995"/>
<dbReference type="PANTHER" id="PTHR35800">
    <property type="entry name" value="PROTEIN JAG"/>
    <property type="match status" value="1"/>
</dbReference>
<dbReference type="InterPro" id="IPR034079">
    <property type="entry name" value="R3H_KhpB"/>
</dbReference>
<dbReference type="Gene3D" id="3.30.1370.50">
    <property type="entry name" value="R3H-like domain"/>
    <property type="match status" value="1"/>
</dbReference>
<dbReference type="EMBL" id="MHJL01000018">
    <property type="protein sequence ID" value="OGY67684.1"/>
    <property type="molecule type" value="Genomic_DNA"/>
</dbReference>
<dbReference type="InterPro" id="IPR036867">
    <property type="entry name" value="R3H_dom_sf"/>
</dbReference>
<dbReference type="InterPro" id="IPR015946">
    <property type="entry name" value="KH_dom-like_a/b"/>
</dbReference>
<dbReference type="AlphaFoldDB" id="A0A1G1ZSZ8"/>